<keyword evidence="2" id="KW-0472">Membrane</keyword>
<evidence type="ECO:0000256" key="2">
    <source>
        <dbReference type="SAM" id="Phobius"/>
    </source>
</evidence>
<name>A0ABW0PFI5_9BURK</name>
<feature type="compositionally biased region" description="Low complexity" evidence="1">
    <location>
        <begin position="208"/>
        <end position="222"/>
    </location>
</feature>
<feature type="region of interest" description="Disordered" evidence="1">
    <location>
        <begin position="116"/>
        <end position="167"/>
    </location>
</feature>
<keyword evidence="2" id="KW-1133">Transmembrane helix</keyword>
<evidence type="ECO:0000256" key="1">
    <source>
        <dbReference type="SAM" id="MobiDB-lite"/>
    </source>
</evidence>
<proteinExistence type="predicted"/>
<feature type="compositionally biased region" description="Low complexity" evidence="1">
    <location>
        <begin position="7"/>
        <end position="18"/>
    </location>
</feature>
<sequence length="431" mass="44418">MEANDTPIPGAAPASSASIGGGAPSPVRAKPRWDPKGKRNMIVIGGVVGTALLLLLLLSFGGGDREEKKASAIVESKSDQPVVTGMLSEADRAAMAKQENERIAAALTGGQSAVGNQVGAGAAQPNMQGTQQQPITQQGEMRVDQYAQQPAPAAQAPAQTAPAGTDQDRLKGLEKQMDSMMTAWGMGQGDGQRTLSTYIRDSRKSGNASDSQGGQGNAGQASTQRPANDLMVVEAYDMPHAAEMISGADSDTPGKLRARINSGPLAGAVVKGSAQRIGDKGFQADFTEATFKGRTFKISAYGMDGEVGGDIVRGEYDGRYAQRYVFPVLAEGVKAYAGARAQVATQVIAVPIPGAGNGGGIVTGGQQIPAPSAEQARNAMYSSGANQVSRALATGPQEGHVTLAPGTQFGLVFEESIYQSDLAGRARQGNK</sequence>
<feature type="transmembrane region" description="Helical" evidence="2">
    <location>
        <begin position="41"/>
        <end position="60"/>
    </location>
</feature>
<feature type="region of interest" description="Disordered" evidence="1">
    <location>
        <begin position="201"/>
        <end position="226"/>
    </location>
</feature>
<dbReference type="Proteomes" id="UP001596031">
    <property type="component" value="Unassembled WGS sequence"/>
</dbReference>
<feature type="compositionally biased region" description="Low complexity" evidence="1">
    <location>
        <begin position="147"/>
        <end position="163"/>
    </location>
</feature>
<evidence type="ECO:0000313" key="3">
    <source>
        <dbReference type="EMBL" id="MFC5511063.1"/>
    </source>
</evidence>
<keyword evidence="4" id="KW-1185">Reference proteome</keyword>
<feature type="compositionally biased region" description="Low complexity" evidence="1">
    <location>
        <begin position="116"/>
        <end position="139"/>
    </location>
</feature>
<accession>A0ABW0PFI5</accession>
<keyword evidence="2" id="KW-0812">Transmembrane</keyword>
<feature type="region of interest" description="Disordered" evidence="1">
    <location>
        <begin position="1"/>
        <end position="36"/>
    </location>
</feature>
<evidence type="ECO:0008006" key="5">
    <source>
        <dbReference type="Google" id="ProtNLM"/>
    </source>
</evidence>
<organism evidence="3 4">
    <name type="scientific">Massilia jejuensis</name>
    <dbReference type="NCBI Taxonomy" id="648894"/>
    <lineage>
        <taxon>Bacteria</taxon>
        <taxon>Pseudomonadati</taxon>
        <taxon>Pseudomonadota</taxon>
        <taxon>Betaproteobacteria</taxon>
        <taxon>Burkholderiales</taxon>
        <taxon>Oxalobacteraceae</taxon>
        <taxon>Telluria group</taxon>
        <taxon>Massilia</taxon>
    </lineage>
</organism>
<comment type="caution">
    <text evidence="3">The sequence shown here is derived from an EMBL/GenBank/DDBJ whole genome shotgun (WGS) entry which is preliminary data.</text>
</comment>
<gene>
    <name evidence="3" type="ORF">ACFPOU_07980</name>
</gene>
<protein>
    <recommendedName>
        <fullName evidence="5">Intracellular multiplication protein IcmE</fullName>
    </recommendedName>
</protein>
<evidence type="ECO:0000313" key="4">
    <source>
        <dbReference type="Proteomes" id="UP001596031"/>
    </source>
</evidence>
<dbReference type="RefSeq" id="WP_379719258.1">
    <property type="nucleotide sequence ID" value="NZ_JBHSMS010000026.1"/>
</dbReference>
<reference evidence="4" key="1">
    <citation type="journal article" date="2019" name="Int. J. Syst. Evol. Microbiol.">
        <title>The Global Catalogue of Microorganisms (GCM) 10K type strain sequencing project: providing services to taxonomists for standard genome sequencing and annotation.</title>
        <authorList>
            <consortium name="The Broad Institute Genomics Platform"/>
            <consortium name="The Broad Institute Genome Sequencing Center for Infectious Disease"/>
            <person name="Wu L."/>
            <person name="Ma J."/>
        </authorList>
    </citation>
    <scope>NUCLEOTIDE SEQUENCE [LARGE SCALE GENOMIC DNA]</scope>
    <source>
        <strain evidence="4">CCUG 38813</strain>
    </source>
</reference>
<dbReference type="EMBL" id="JBHSMS010000026">
    <property type="protein sequence ID" value="MFC5511063.1"/>
    <property type="molecule type" value="Genomic_DNA"/>
</dbReference>